<protein>
    <submittedName>
        <fullName evidence="1">Uncharacterized protein</fullName>
    </submittedName>
</protein>
<accession>A0A6V7HC16</accession>
<organism evidence="1 2">
    <name type="scientific">Heterotrigona itama</name>
    <dbReference type="NCBI Taxonomy" id="395501"/>
    <lineage>
        <taxon>Eukaryota</taxon>
        <taxon>Metazoa</taxon>
        <taxon>Ecdysozoa</taxon>
        <taxon>Arthropoda</taxon>
        <taxon>Hexapoda</taxon>
        <taxon>Insecta</taxon>
        <taxon>Pterygota</taxon>
        <taxon>Neoptera</taxon>
        <taxon>Endopterygota</taxon>
        <taxon>Hymenoptera</taxon>
        <taxon>Apocrita</taxon>
        <taxon>Aculeata</taxon>
        <taxon>Apoidea</taxon>
        <taxon>Anthophila</taxon>
        <taxon>Apidae</taxon>
        <taxon>Heterotrigona</taxon>
    </lineage>
</organism>
<dbReference type="AlphaFoldDB" id="A0A6V7HC16"/>
<reference evidence="1" key="1">
    <citation type="submission" date="2020-07" db="EMBL/GenBank/DDBJ databases">
        <authorList>
            <person name="Nazaruddin N."/>
        </authorList>
    </citation>
    <scope>NUCLEOTIDE SEQUENCE</scope>
</reference>
<name>A0A6V7HC16_9HYME</name>
<keyword evidence="2" id="KW-1185">Reference proteome</keyword>
<gene>
    <name evidence="1" type="ORF">MHI_LOCUS726224</name>
</gene>
<comment type="caution">
    <text evidence="1">The sequence shown here is derived from an EMBL/GenBank/DDBJ whole genome shotgun (WGS) entry which is preliminary data.</text>
</comment>
<proteinExistence type="predicted"/>
<sequence>RVSSLTVVGCCQRCTDDPRLVCLSVCLGKSSLRFEEKRCSASLGGDSGGNFF</sequence>
<feature type="non-terminal residue" evidence="1">
    <location>
        <position position="1"/>
    </location>
</feature>
<evidence type="ECO:0000313" key="2">
    <source>
        <dbReference type="Proteomes" id="UP000752696"/>
    </source>
</evidence>
<evidence type="ECO:0000313" key="1">
    <source>
        <dbReference type="EMBL" id="CAD1477438.1"/>
    </source>
</evidence>
<dbReference type="Proteomes" id="UP000752696">
    <property type="component" value="Unassembled WGS sequence"/>
</dbReference>
<dbReference type="EMBL" id="CAJDYZ010010011">
    <property type="protein sequence ID" value="CAD1477438.1"/>
    <property type="molecule type" value="Genomic_DNA"/>
</dbReference>